<organism evidence="1 2">
    <name type="scientific">Eumeta variegata</name>
    <name type="common">Bagworm moth</name>
    <name type="synonym">Eumeta japonica</name>
    <dbReference type="NCBI Taxonomy" id="151549"/>
    <lineage>
        <taxon>Eukaryota</taxon>
        <taxon>Metazoa</taxon>
        <taxon>Ecdysozoa</taxon>
        <taxon>Arthropoda</taxon>
        <taxon>Hexapoda</taxon>
        <taxon>Insecta</taxon>
        <taxon>Pterygota</taxon>
        <taxon>Neoptera</taxon>
        <taxon>Endopterygota</taxon>
        <taxon>Lepidoptera</taxon>
        <taxon>Glossata</taxon>
        <taxon>Ditrysia</taxon>
        <taxon>Tineoidea</taxon>
        <taxon>Psychidae</taxon>
        <taxon>Oiketicinae</taxon>
        <taxon>Eumeta</taxon>
    </lineage>
</organism>
<evidence type="ECO:0000313" key="2">
    <source>
        <dbReference type="Proteomes" id="UP000299102"/>
    </source>
</evidence>
<accession>A0A4C1Y8E3</accession>
<dbReference type="Proteomes" id="UP000299102">
    <property type="component" value="Unassembled WGS sequence"/>
</dbReference>
<name>A0A4C1Y8E3_EUMVA</name>
<proteinExistence type="predicted"/>
<dbReference type="EMBL" id="BGZK01001099">
    <property type="protein sequence ID" value="GBP71184.1"/>
    <property type="molecule type" value="Genomic_DNA"/>
</dbReference>
<keyword evidence="2" id="KW-1185">Reference proteome</keyword>
<sequence>MKAVCSESLVNYFHLSAAPGWLLVEKVNDKNNAYDIPEVCSYFGINLNSPNGATERTMLGFHCETRRRTKVNDMNPQIVSRSGSGQVHRRAGRITLELITAGEARSSMGGQELDVERRLIRGLTTCINKA</sequence>
<evidence type="ECO:0000313" key="1">
    <source>
        <dbReference type="EMBL" id="GBP71184.1"/>
    </source>
</evidence>
<gene>
    <name evidence="1" type="ORF">EVAR_89531_1</name>
</gene>
<protein>
    <submittedName>
        <fullName evidence="1">Uncharacterized protein</fullName>
    </submittedName>
</protein>
<dbReference type="AlphaFoldDB" id="A0A4C1Y8E3"/>
<reference evidence="1 2" key="1">
    <citation type="journal article" date="2019" name="Commun. Biol.">
        <title>The bagworm genome reveals a unique fibroin gene that provides high tensile strength.</title>
        <authorList>
            <person name="Kono N."/>
            <person name="Nakamura H."/>
            <person name="Ohtoshi R."/>
            <person name="Tomita M."/>
            <person name="Numata K."/>
            <person name="Arakawa K."/>
        </authorList>
    </citation>
    <scope>NUCLEOTIDE SEQUENCE [LARGE SCALE GENOMIC DNA]</scope>
</reference>
<comment type="caution">
    <text evidence="1">The sequence shown here is derived from an EMBL/GenBank/DDBJ whole genome shotgun (WGS) entry which is preliminary data.</text>
</comment>